<dbReference type="InterPro" id="IPR038765">
    <property type="entry name" value="Papain-like_cys_pep_sf"/>
</dbReference>
<accession>A0A098ECS8</accession>
<dbReference type="AlphaFoldDB" id="A0A098ECS8"/>
<proteinExistence type="predicted"/>
<organism evidence="2">
    <name type="scientific">groundwater metagenome</name>
    <dbReference type="NCBI Taxonomy" id="717931"/>
    <lineage>
        <taxon>unclassified sequences</taxon>
        <taxon>metagenomes</taxon>
        <taxon>ecological metagenomes</taxon>
    </lineage>
</organism>
<reference evidence="2" key="1">
    <citation type="submission" date="2014-09" db="EMBL/GenBank/DDBJ databases">
        <authorList>
            <person name="Probst J Alexander"/>
        </authorList>
    </citation>
    <scope>NUCLEOTIDE SEQUENCE</scope>
</reference>
<dbReference type="EMBL" id="CCXY01000198">
    <property type="protein sequence ID" value="CEG12820.1"/>
    <property type="molecule type" value="Genomic_DNA"/>
</dbReference>
<dbReference type="Gene3D" id="3.10.620.30">
    <property type="match status" value="1"/>
</dbReference>
<dbReference type="SUPFAM" id="SSF54001">
    <property type="entry name" value="Cysteine proteinases"/>
    <property type="match status" value="1"/>
</dbReference>
<dbReference type="Pfam" id="PF01841">
    <property type="entry name" value="Transglut_core"/>
    <property type="match status" value="1"/>
</dbReference>
<evidence type="ECO:0000259" key="1">
    <source>
        <dbReference type="SMART" id="SM00460"/>
    </source>
</evidence>
<gene>
    <name evidence="2" type="ORF">MSIBF_A2770001</name>
</gene>
<dbReference type="InterPro" id="IPR002931">
    <property type="entry name" value="Transglutaminase-like"/>
</dbReference>
<evidence type="ECO:0000313" key="2">
    <source>
        <dbReference type="EMBL" id="CEG12820.1"/>
    </source>
</evidence>
<feature type="domain" description="Transglutaminase-like" evidence="1">
    <location>
        <begin position="7"/>
        <end position="68"/>
    </location>
</feature>
<sequence>MKNAEWLFKNKIGNCIHYSTLFIAFCRYFEIPCRYVLGFAKYGKFEPHTWVEFYDMENFSWVPMDLSLNQKFFC</sequence>
<name>A0A098ECS8_9ZZZZ</name>
<dbReference type="SMART" id="SM00460">
    <property type="entry name" value="TGc"/>
    <property type="match status" value="1"/>
</dbReference>
<protein>
    <recommendedName>
        <fullName evidence="1">Transglutaminase-like domain-containing protein</fullName>
    </recommendedName>
</protein>